<protein>
    <submittedName>
        <fullName evidence="2">Uncharacterized protein</fullName>
    </submittedName>
</protein>
<evidence type="ECO:0000256" key="1">
    <source>
        <dbReference type="SAM" id="Phobius"/>
    </source>
</evidence>
<feature type="transmembrane region" description="Helical" evidence="1">
    <location>
        <begin position="85"/>
        <end position="105"/>
    </location>
</feature>
<organism evidence="2 3">
    <name type="scientific">Psophocarpus tetragonolobus</name>
    <name type="common">Winged bean</name>
    <name type="synonym">Dolichos tetragonolobus</name>
    <dbReference type="NCBI Taxonomy" id="3891"/>
    <lineage>
        <taxon>Eukaryota</taxon>
        <taxon>Viridiplantae</taxon>
        <taxon>Streptophyta</taxon>
        <taxon>Embryophyta</taxon>
        <taxon>Tracheophyta</taxon>
        <taxon>Spermatophyta</taxon>
        <taxon>Magnoliopsida</taxon>
        <taxon>eudicotyledons</taxon>
        <taxon>Gunneridae</taxon>
        <taxon>Pentapetalae</taxon>
        <taxon>rosids</taxon>
        <taxon>fabids</taxon>
        <taxon>Fabales</taxon>
        <taxon>Fabaceae</taxon>
        <taxon>Papilionoideae</taxon>
        <taxon>50 kb inversion clade</taxon>
        <taxon>NPAAA clade</taxon>
        <taxon>indigoferoid/millettioid clade</taxon>
        <taxon>Phaseoleae</taxon>
        <taxon>Psophocarpus</taxon>
    </lineage>
</organism>
<keyword evidence="1" id="KW-0812">Transmembrane</keyword>
<keyword evidence="1" id="KW-1133">Transmembrane helix</keyword>
<evidence type="ECO:0000313" key="2">
    <source>
        <dbReference type="EMBL" id="KAK7389237.1"/>
    </source>
</evidence>
<reference evidence="2 3" key="1">
    <citation type="submission" date="2024-01" db="EMBL/GenBank/DDBJ databases">
        <title>The genomes of 5 underutilized Papilionoideae crops provide insights into root nodulation and disease resistanc.</title>
        <authorList>
            <person name="Jiang F."/>
        </authorList>
    </citation>
    <scope>NUCLEOTIDE SEQUENCE [LARGE SCALE GENOMIC DNA]</scope>
    <source>
        <strain evidence="2">DUOXIRENSHENG_FW03</strain>
        <tissue evidence="2">Leaves</tissue>
    </source>
</reference>
<dbReference type="Proteomes" id="UP001386955">
    <property type="component" value="Unassembled WGS sequence"/>
</dbReference>
<evidence type="ECO:0000313" key="3">
    <source>
        <dbReference type="Proteomes" id="UP001386955"/>
    </source>
</evidence>
<keyword evidence="1" id="KW-0472">Membrane</keyword>
<dbReference type="EMBL" id="JAYMYS010000006">
    <property type="protein sequence ID" value="KAK7389237.1"/>
    <property type="molecule type" value="Genomic_DNA"/>
</dbReference>
<keyword evidence="3" id="KW-1185">Reference proteome</keyword>
<comment type="caution">
    <text evidence="2">The sequence shown here is derived from an EMBL/GenBank/DDBJ whole genome shotgun (WGS) entry which is preliminary data.</text>
</comment>
<accession>A0AAN9S4S1</accession>
<name>A0AAN9S4S1_PSOTE</name>
<sequence length="106" mass="12184">MAAKDIDIHAIRVESHFFFTTGSFYFIVRRRFIHVNVVVASSFISHSVLYFFSIVLSDVINSRFKMSIQRTSLASKLVKAVVNNYSFLGVLIHLFFLILLLLLLIV</sequence>
<proteinExistence type="predicted"/>
<dbReference type="AlphaFoldDB" id="A0AAN9S4S1"/>
<feature type="transmembrane region" description="Helical" evidence="1">
    <location>
        <begin position="33"/>
        <end position="56"/>
    </location>
</feature>
<gene>
    <name evidence="2" type="ORF">VNO78_24074</name>
</gene>